<evidence type="ECO:0000313" key="6">
    <source>
        <dbReference type="EMBL" id="PAD71383.1"/>
    </source>
</evidence>
<comment type="caution">
    <text evidence="6">The sequence shown here is derived from an EMBL/GenBank/DDBJ whole genome shotgun (WGS) entry which is preliminary data.</text>
</comment>
<keyword evidence="2" id="KW-0238">DNA-binding</keyword>
<feature type="domain" description="HTH araC/xylS-type" evidence="5">
    <location>
        <begin position="666"/>
        <end position="764"/>
    </location>
</feature>
<keyword evidence="4" id="KW-0472">Membrane</keyword>
<dbReference type="InterPro" id="IPR018060">
    <property type="entry name" value="HTH_AraC"/>
</dbReference>
<dbReference type="OrthoDB" id="2659895at2"/>
<dbReference type="Proteomes" id="UP000215596">
    <property type="component" value="Unassembled WGS sequence"/>
</dbReference>
<organism evidence="6 7">
    <name type="scientific">Paenibacillus campinasensis</name>
    <dbReference type="NCBI Taxonomy" id="66347"/>
    <lineage>
        <taxon>Bacteria</taxon>
        <taxon>Bacillati</taxon>
        <taxon>Bacillota</taxon>
        <taxon>Bacilli</taxon>
        <taxon>Bacillales</taxon>
        <taxon>Paenibacillaceae</taxon>
        <taxon>Paenibacillus</taxon>
    </lineage>
</organism>
<dbReference type="EMBL" id="NPBY01000105">
    <property type="protein sequence ID" value="PAD71383.1"/>
    <property type="molecule type" value="Genomic_DNA"/>
</dbReference>
<dbReference type="GO" id="GO:0043565">
    <property type="term" value="F:sequence-specific DNA binding"/>
    <property type="evidence" value="ECO:0007669"/>
    <property type="project" value="InterPro"/>
</dbReference>
<dbReference type="PRINTS" id="PR00032">
    <property type="entry name" value="HTHARAC"/>
</dbReference>
<accession>A0A268EE31</accession>
<evidence type="ECO:0000313" key="7">
    <source>
        <dbReference type="Proteomes" id="UP000215596"/>
    </source>
</evidence>
<gene>
    <name evidence="6" type="ORF">CHH67_24605</name>
</gene>
<dbReference type="SUPFAM" id="SSF46689">
    <property type="entry name" value="Homeodomain-like"/>
    <property type="match status" value="2"/>
</dbReference>
<dbReference type="GO" id="GO:0003700">
    <property type="term" value="F:DNA-binding transcription factor activity"/>
    <property type="evidence" value="ECO:0007669"/>
    <property type="project" value="InterPro"/>
</dbReference>
<evidence type="ECO:0000256" key="3">
    <source>
        <dbReference type="ARBA" id="ARBA00023163"/>
    </source>
</evidence>
<feature type="transmembrane region" description="Helical" evidence="4">
    <location>
        <begin position="308"/>
        <end position="328"/>
    </location>
</feature>
<protein>
    <submittedName>
        <fullName evidence="6">AraC family transcriptional regulator</fullName>
    </submittedName>
</protein>
<keyword evidence="4" id="KW-1133">Transmembrane helix</keyword>
<evidence type="ECO:0000256" key="2">
    <source>
        <dbReference type="ARBA" id="ARBA00023125"/>
    </source>
</evidence>
<dbReference type="AlphaFoldDB" id="A0A268EE31"/>
<dbReference type="Pfam" id="PF12833">
    <property type="entry name" value="HTH_18"/>
    <property type="match status" value="1"/>
</dbReference>
<sequence length="769" mass="86880">MKWNSAFARLAYSYVSIVLVIVLLLCSIFYIYFSRSYKEELQTKNQMIVENTARTIENSVLERVQKIYVDLSLDRGADLRAWADASVPMYSSSLLDLQQRLKAEAASNADIVHAIHVYNPQRNVMLSSLYGLIYNANDREIADFFADWMNGMLQPGHSSSLWTPSRWIPDDMFSGLPGEHGHSIITYAHRSPFPSPGENSDLIVAIDVKESAIHDIIQNMMPSHYEYTFIGDRSGHKVIGADLGFMNLYSDARPDMAHDHAGSGSFSGTIDHTSYIVSYQALPAAGWMMYSAVPASLFYEQSLVVNKLILGISLLAIVIGLLLSGLMAKASYSPIKRLVEMIKSLSGQQPGQPMNDYKLIDTAFTRLHDKVSTLEDALEESSPIIKRNVVLNILRNHMPDAELADKLSLLGLSRTYSHYGCLLLNSGQTFAPLSSGNMQMIMSRMIQQLESIRLPGAHIVAEELPDKKIVVMLCSNHISDGLQDELSQLVLSEGRQQFRLDLQLSWGSWVNSMGDLHHSYIEAETLMKYAYFLPEQAVLKDRRLLEREDCVDEIPQSTLLRFKEKLYARQSQAIAAAVDDLIGTMRDGAYPADYCHFILANTVFVFSDYLKSVRFKHPAQGPMDLYKQYIEVQNIDEFRQWLLDTVNTCIALTEKRNSERALSTLELAKEYIENHLSEDLSLETVSSKVFISAKYLSRLFKEELGMTYTDYITSQRMERAKTLIESNHMSIEQVAASVGYGTAAYFIKKFKEMYGCTPGNYLRNMAKQV</sequence>
<dbReference type="InterPro" id="IPR009057">
    <property type="entry name" value="Homeodomain-like_sf"/>
</dbReference>
<dbReference type="PROSITE" id="PS01124">
    <property type="entry name" value="HTH_ARAC_FAMILY_2"/>
    <property type="match status" value="1"/>
</dbReference>
<evidence type="ECO:0000259" key="5">
    <source>
        <dbReference type="PROSITE" id="PS01124"/>
    </source>
</evidence>
<reference evidence="6 7" key="1">
    <citation type="submission" date="2017-07" db="EMBL/GenBank/DDBJ databases">
        <title>Isolation and whole genome analysis of endospore-forming bacteria from heroin.</title>
        <authorList>
            <person name="Kalinowski J."/>
            <person name="Ahrens B."/>
            <person name="Al-Dilaimi A."/>
            <person name="Winkler A."/>
            <person name="Wibberg D."/>
            <person name="Schleenbecker U."/>
            <person name="Ruckert C."/>
            <person name="Wolfel R."/>
            <person name="Grass G."/>
        </authorList>
    </citation>
    <scope>NUCLEOTIDE SEQUENCE [LARGE SCALE GENOMIC DNA]</scope>
    <source>
        <strain evidence="6 7">7537-G1</strain>
    </source>
</reference>
<dbReference type="PROSITE" id="PS00041">
    <property type="entry name" value="HTH_ARAC_FAMILY_1"/>
    <property type="match status" value="1"/>
</dbReference>
<keyword evidence="1" id="KW-0805">Transcription regulation</keyword>
<feature type="transmembrane region" description="Helical" evidence="4">
    <location>
        <begin position="12"/>
        <end position="33"/>
    </location>
</feature>
<dbReference type="Gene3D" id="1.10.10.60">
    <property type="entry name" value="Homeodomain-like"/>
    <property type="match status" value="2"/>
</dbReference>
<proteinExistence type="predicted"/>
<keyword evidence="4" id="KW-0812">Transmembrane</keyword>
<dbReference type="InterPro" id="IPR018062">
    <property type="entry name" value="HTH_AraC-typ_CS"/>
</dbReference>
<dbReference type="RefSeq" id="WP_095268009.1">
    <property type="nucleotide sequence ID" value="NZ_NPBY01000105.1"/>
</dbReference>
<evidence type="ECO:0000256" key="4">
    <source>
        <dbReference type="SAM" id="Phobius"/>
    </source>
</evidence>
<dbReference type="PANTHER" id="PTHR43280">
    <property type="entry name" value="ARAC-FAMILY TRANSCRIPTIONAL REGULATOR"/>
    <property type="match status" value="1"/>
</dbReference>
<dbReference type="InterPro" id="IPR020449">
    <property type="entry name" value="Tscrpt_reg_AraC-type_HTH"/>
</dbReference>
<evidence type="ECO:0000256" key="1">
    <source>
        <dbReference type="ARBA" id="ARBA00023015"/>
    </source>
</evidence>
<name>A0A268EE31_9BACL</name>
<dbReference type="Gene3D" id="3.30.450.20">
    <property type="entry name" value="PAS domain"/>
    <property type="match status" value="1"/>
</dbReference>
<dbReference type="PANTHER" id="PTHR43280:SF28">
    <property type="entry name" value="HTH-TYPE TRANSCRIPTIONAL ACTIVATOR RHAS"/>
    <property type="match status" value="1"/>
</dbReference>
<keyword evidence="3" id="KW-0804">Transcription</keyword>
<dbReference type="SMART" id="SM00342">
    <property type="entry name" value="HTH_ARAC"/>
    <property type="match status" value="1"/>
</dbReference>